<feature type="domain" description="Type II methyltransferase M.TaqI-like" evidence="6">
    <location>
        <begin position="584"/>
        <end position="808"/>
    </location>
</feature>
<dbReference type="InterPro" id="IPR011639">
    <property type="entry name" value="MethylTrfase_TaqI-like_dom"/>
</dbReference>
<dbReference type="InterPro" id="IPR029063">
    <property type="entry name" value="SAM-dependent_MTases_sf"/>
</dbReference>
<dbReference type="SUPFAM" id="SSF53335">
    <property type="entry name" value="S-adenosyl-L-methionine-dependent methyltransferases"/>
    <property type="match status" value="1"/>
</dbReference>
<reference evidence="7 8" key="1">
    <citation type="submission" date="2019-04" db="EMBL/GenBank/DDBJ databases">
        <title>A novel phosphate-accumulating bacterium identified in bioreactor for phosphate removal from wastewater.</title>
        <authorList>
            <person name="Kotlyarov R.Y."/>
            <person name="Beletsky A.V."/>
            <person name="Kallistova A.Y."/>
            <person name="Dorofeev A.G."/>
            <person name="Nikolaev Y.Y."/>
            <person name="Pimenov N.V."/>
            <person name="Ravin N.V."/>
            <person name="Mardanov A.V."/>
        </authorList>
    </citation>
    <scope>NUCLEOTIDE SEQUENCE [LARGE SCALE GENOMIC DNA]</scope>
    <source>
        <strain evidence="7 8">Bin19</strain>
    </source>
</reference>
<evidence type="ECO:0000256" key="5">
    <source>
        <dbReference type="ARBA" id="ARBA00047942"/>
    </source>
</evidence>
<dbReference type="EC" id="2.1.1.72" evidence="1"/>
<dbReference type="PANTHER" id="PTHR33841">
    <property type="entry name" value="DNA METHYLTRANSFERASE YEEA-RELATED"/>
    <property type="match status" value="1"/>
</dbReference>
<dbReference type="Proteomes" id="UP000306324">
    <property type="component" value="Unassembled WGS sequence"/>
</dbReference>
<dbReference type="PANTHER" id="PTHR33841:SF1">
    <property type="entry name" value="DNA METHYLTRANSFERASE A"/>
    <property type="match status" value="1"/>
</dbReference>
<dbReference type="GO" id="GO:0009007">
    <property type="term" value="F:site-specific DNA-methyltransferase (adenine-specific) activity"/>
    <property type="evidence" value="ECO:0007669"/>
    <property type="project" value="UniProtKB-EC"/>
</dbReference>
<name>A0A5S4ER15_9PROT</name>
<dbReference type="OrthoDB" id="9784823at2"/>
<dbReference type="RefSeq" id="WP_138677583.1">
    <property type="nucleotide sequence ID" value="NZ_SWAD01000015.1"/>
</dbReference>
<dbReference type="PRINTS" id="PR00507">
    <property type="entry name" value="N12N6MTFRASE"/>
</dbReference>
<dbReference type="EMBL" id="SWAD01000015">
    <property type="protein sequence ID" value="TMQ77914.1"/>
    <property type="molecule type" value="Genomic_DNA"/>
</dbReference>
<dbReference type="InterPro" id="IPR050953">
    <property type="entry name" value="N4_N6_ade-DNA_methylase"/>
</dbReference>
<accession>A0A5S4ER15</accession>
<evidence type="ECO:0000313" key="8">
    <source>
        <dbReference type="Proteomes" id="UP000306324"/>
    </source>
</evidence>
<evidence type="ECO:0000313" key="7">
    <source>
        <dbReference type="EMBL" id="TMQ77914.1"/>
    </source>
</evidence>
<keyword evidence="8" id="KW-1185">Reference proteome</keyword>
<dbReference type="GO" id="GO:0006304">
    <property type="term" value="P:DNA modification"/>
    <property type="evidence" value="ECO:0007669"/>
    <property type="project" value="InterPro"/>
</dbReference>
<dbReference type="Gene3D" id="3.40.50.150">
    <property type="entry name" value="Vaccinia Virus protein VP39"/>
    <property type="match status" value="2"/>
</dbReference>
<dbReference type="GO" id="GO:0032259">
    <property type="term" value="P:methylation"/>
    <property type="evidence" value="ECO:0007669"/>
    <property type="project" value="UniProtKB-KW"/>
</dbReference>
<organism evidence="7 8">
    <name type="scientific">Candidatus Accumulibacter phosphatis</name>
    <dbReference type="NCBI Taxonomy" id="327160"/>
    <lineage>
        <taxon>Bacteria</taxon>
        <taxon>Pseudomonadati</taxon>
        <taxon>Pseudomonadota</taxon>
        <taxon>Betaproteobacteria</taxon>
        <taxon>Candidatus Accumulibacter</taxon>
    </lineage>
</organism>
<comment type="catalytic activity">
    <reaction evidence="5">
        <text>a 2'-deoxyadenosine in DNA + S-adenosyl-L-methionine = an N(6)-methyl-2'-deoxyadenosine in DNA + S-adenosyl-L-homocysteine + H(+)</text>
        <dbReference type="Rhea" id="RHEA:15197"/>
        <dbReference type="Rhea" id="RHEA-COMP:12418"/>
        <dbReference type="Rhea" id="RHEA-COMP:12419"/>
        <dbReference type="ChEBI" id="CHEBI:15378"/>
        <dbReference type="ChEBI" id="CHEBI:57856"/>
        <dbReference type="ChEBI" id="CHEBI:59789"/>
        <dbReference type="ChEBI" id="CHEBI:90615"/>
        <dbReference type="ChEBI" id="CHEBI:90616"/>
        <dbReference type="EC" id="2.1.1.72"/>
    </reaction>
</comment>
<keyword evidence="2" id="KW-0489">Methyltransferase</keyword>
<evidence type="ECO:0000256" key="2">
    <source>
        <dbReference type="ARBA" id="ARBA00022603"/>
    </source>
</evidence>
<gene>
    <name evidence="7" type="ORF">ACCUM_2514</name>
</gene>
<keyword evidence="4" id="KW-0949">S-adenosyl-L-methionine</keyword>
<protein>
    <recommendedName>
        <fullName evidence="1">site-specific DNA-methyltransferase (adenine-specific)</fullName>
        <ecNumber evidence="1">2.1.1.72</ecNumber>
    </recommendedName>
</protein>
<evidence type="ECO:0000259" key="6">
    <source>
        <dbReference type="Pfam" id="PF07669"/>
    </source>
</evidence>
<comment type="caution">
    <text evidence="7">The sequence shown here is derived from an EMBL/GenBank/DDBJ whole genome shotgun (WGS) entry which is preliminary data.</text>
</comment>
<dbReference type="Pfam" id="PF07669">
    <property type="entry name" value="Eco57I"/>
    <property type="match status" value="1"/>
</dbReference>
<keyword evidence="3" id="KW-0808">Transferase</keyword>
<proteinExistence type="predicted"/>
<sequence>MPRRTTDQLAYAAIRIEGGLIPADELSRLTTLADADRTEQSESHYRIPKGLKLRDEIARYWKIALNLWLDFQRLRSRQDVDAQAVTAREFIVPLLRDVLGFADLDRAPAIEQAGHRYPIGHAALGGRVPLVFAAHDQPLDTPAERFGDPNPDTGKVRRRSPFMLAQEALNASDASLWAVVVNGLRLRILRDNPSLTRPAYLEVDLEAVFSEELYADFTAGWLLAHASRFGAAKGDQPGEPEDCPWERWRAAGHEAGVAIRRNLRYQVTEALRALGTGFLSHPDNAGLRESIQTEGEAGKQAFFEELLRLVYRFIFLATVEDRLDPATGVKLVFAPATPAAIQQRYLAGYSLTWLRERAARRSQHDRHGDLWQALGITFAALARGEPALGLPALGGLFDADQCPRLDGAQLENRWLLAAIFQLGYFHDTTGLSRVNYRDMKFEELGSVYESLLELVPALQGLAHPAHARLAFVGDDSDSDANNRGNTRKLTGSYYTPDSLVQELIRSVLEPVIANTVKANPERPVEALLELTICDPACGSGHFLVAAALRLGDEIALQRAAVERDGGVPTPLDLRHARRDVVSRCLFGIDKNPMAIQLAKTALWLEAYTPDLPLSFIDHHLRVGDALLGVLDPKVLENGIPDEAYGALSGDDKAVASLLKKQNKADLKSWQAIATGDLFTRAGLAAQAVTVDRLADDTAGHVAAKRAAWQQAQGTAQRSILARLADAYVAAFLAPKLTGADAIVPLSGYLWGVLSGQPTNDEVEDTAHALCRKYGVFHWWLAFPQVAAKGGFSVMLGNPPWEQLQLSEEEFFASRAPSIAALAGDKRKQAITSLETDAPWLWSAFQNAKRQYDAANQFLRAGGRFPLTAVGKLNTYALFAEVFLQATRGNGRAGFIVPTGIATDDSTKAYFGHIAAGGRLASLYDFENREAVFPAIDSRIKFSLLTLGAAPEAAFICFATRASQLADPRRRFTLTPDEFSLINPNTRTCPVFRSERDAELTKKLYRAAPVLIEEEVRGADGQMLKPELNPWGLTFSQGLFNMTSDSSLFHGEPGSPGVPRRLPLYEAKMIHHFDHRWATYVDADGKPGEVETTDVTLVQKTDPDFTVRPRYWVDEREVLARIARAPARVAKAWLALHAATPRTIDDALSDLLLTLAAWVAGELFSRAAGESSTDDGWTPQRGLPYIAPTEAQLKARYAPLSQALLGSGLTTRKALVEFPKWAAQNRDVRLSDAELAELETALQTANLAPVLLSLLDTWMDARSPRWLMGWRDITNATNERTVIASVVPRVGTGDTLLLMFPDPALGARLAALLADQCSLVHDFVARQKVGGTHLKYHVKKQLVHLPPERYTAQALDFIVPRVLELTYTAHDLSAWAADLAEYDPRRGAGRGQPFPWSDGKSAERRARLRAELDACYARLYGLNRDELRYILDPADVMGTDYPSETFRVLKEGEFRAYGEYHTRRLVLEAWDRMATGDFH</sequence>
<evidence type="ECO:0000256" key="4">
    <source>
        <dbReference type="ARBA" id="ARBA00022691"/>
    </source>
</evidence>
<evidence type="ECO:0000256" key="3">
    <source>
        <dbReference type="ARBA" id="ARBA00022679"/>
    </source>
</evidence>
<evidence type="ECO:0000256" key="1">
    <source>
        <dbReference type="ARBA" id="ARBA00011900"/>
    </source>
</evidence>